<accession>A0AAD2H191</accession>
<keyword evidence="1" id="KW-0175">Coiled coil</keyword>
<name>A0AAD2H191_9AGAR</name>
<evidence type="ECO:0000313" key="3">
    <source>
        <dbReference type="EMBL" id="CAK5267366.1"/>
    </source>
</evidence>
<gene>
    <name evidence="3" type="ORF">MYCIT1_LOCUS9808</name>
</gene>
<dbReference type="Proteomes" id="UP001295794">
    <property type="component" value="Unassembled WGS sequence"/>
</dbReference>
<feature type="compositionally biased region" description="Low complexity" evidence="2">
    <location>
        <begin position="458"/>
        <end position="471"/>
    </location>
</feature>
<protein>
    <submittedName>
        <fullName evidence="3">Uncharacterized protein</fullName>
    </submittedName>
</protein>
<sequence>MDPPLSPMVRRPSLRGRSPAVPMGPRSRNVSSRNSILPAETIRSPTPGQSMAYPPGPLPQYTERPTTPYSTLSGSSDAKSSPRTYASEPPPSISEAPEPLPAATPTPTPAPAPTTTPLPADSPAPTVVSAPKMVPLAPPVQISFESVPVKWKGLPLEAALWTFDSRELQDIVSRAIRGSSRESFIRVLSVENLDRVLPSELERLTASKSTLQAKYRFNMQRRTMLLQALHSASGCQNQDSDAELMAKLTSQLSEVTSECDQLLEQLLQIADQMGQITSLQDVHWASALAIALRKLNASYGRRTSDLLNARAKIATLEAELNDAWGQAETLAKELDEFEAAGSDDEGEAVIEVAEVISLNHRKSASASSSVRLLGQKEMLSLDIVSRMASDAATPASPMSPVSPTMFITSPIERIEQTTAWTETDDCSPAQPAQDMLPTPSASELEDLLDLAAKEAEMPESPVSPVDTPVTPFMGIPMPQSDAVSVRSGKSSRTHRSQRGNETSRVDSVSAARRRSVRTSMGSLRLPKSSKGPEPPVPLLPSLSASSSSSVGPDHRSVVESFLDFGPASDSEADDSKAAGSQKKKRTSIEDLSVVTDTPPLRLVPVQQTRDDIQIMPRRSAVETELVTPRRSQFSLDHQHPFAIEAPSNPSIPSIWLLQDTPKTPAERVDQLMMRERGHVKMGSLQRLKTLTKRYSLPFPAPTLSRSMRSKNAT</sequence>
<organism evidence="3 4">
    <name type="scientific">Mycena citricolor</name>
    <dbReference type="NCBI Taxonomy" id="2018698"/>
    <lineage>
        <taxon>Eukaryota</taxon>
        <taxon>Fungi</taxon>
        <taxon>Dikarya</taxon>
        <taxon>Basidiomycota</taxon>
        <taxon>Agaricomycotina</taxon>
        <taxon>Agaricomycetes</taxon>
        <taxon>Agaricomycetidae</taxon>
        <taxon>Agaricales</taxon>
        <taxon>Marasmiineae</taxon>
        <taxon>Mycenaceae</taxon>
        <taxon>Mycena</taxon>
    </lineage>
</organism>
<evidence type="ECO:0000256" key="1">
    <source>
        <dbReference type="SAM" id="Coils"/>
    </source>
</evidence>
<comment type="caution">
    <text evidence="3">The sequence shown here is derived from an EMBL/GenBank/DDBJ whole genome shotgun (WGS) entry which is preliminary data.</text>
</comment>
<feature type="compositionally biased region" description="Low complexity" evidence="2">
    <location>
        <begin position="539"/>
        <end position="551"/>
    </location>
</feature>
<feature type="region of interest" description="Disordered" evidence="2">
    <location>
        <begin position="455"/>
        <end position="589"/>
    </location>
</feature>
<feature type="compositionally biased region" description="Polar residues" evidence="2">
    <location>
        <begin position="63"/>
        <end position="84"/>
    </location>
</feature>
<keyword evidence="4" id="KW-1185">Reference proteome</keyword>
<evidence type="ECO:0000313" key="4">
    <source>
        <dbReference type="Proteomes" id="UP001295794"/>
    </source>
</evidence>
<dbReference type="EMBL" id="CAVNYO010000120">
    <property type="protein sequence ID" value="CAK5267366.1"/>
    <property type="molecule type" value="Genomic_DNA"/>
</dbReference>
<evidence type="ECO:0000256" key="2">
    <source>
        <dbReference type="SAM" id="MobiDB-lite"/>
    </source>
</evidence>
<feature type="region of interest" description="Disordered" evidence="2">
    <location>
        <begin position="1"/>
        <end position="126"/>
    </location>
</feature>
<feature type="coiled-coil region" evidence="1">
    <location>
        <begin position="245"/>
        <end position="272"/>
    </location>
</feature>
<feature type="compositionally biased region" description="Pro residues" evidence="2">
    <location>
        <begin position="88"/>
        <end position="122"/>
    </location>
</feature>
<proteinExistence type="predicted"/>
<reference evidence="3" key="1">
    <citation type="submission" date="2023-11" db="EMBL/GenBank/DDBJ databases">
        <authorList>
            <person name="De Vega J J."/>
            <person name="De Vega J J."/>
        </authorList>
    </citation>
    <scope>NUCLEOTIDE SEQUENCE</scope>
</reference>
<dbReference type="AlphaFoldDB" id="A0AAD2H191"/>